<evidence type="ECO:0000313" key="2">
    <source>
        <dbReference type="Proteomes" id="UP000295662"/>
    </source>
</evidence>
<dbReference type="InterPro" id="IPR010035">
    <property type="entry name" value="Thi_S"/>
</dbReference>
<evidence type="ECO:0000313" key="1">
    <source>
        <dbReference type="EMBL" id="TDU81054.1"/>
    </source>
</evidence>
<proteinExistence type="predicted"/>
<dbReference type="PANTHER" id="PTHR34472:SF1">
    <property type="entry name" value="SULFUR CARRIER PROTEIN THIS"/>
    <property type="match status" value="1"/>
</dbReference>
<comment type="caution">
    <text evidence="1">The sequence shown here is derived from an EMBL/GenBank/DDBJ whole genome shotgun (WGS) entry which is preliminary data.</text>
</comment>
<dbReference type="CDD" id="cd00565">
    <property type="entry name" value="Ubl_ThiS"/>
    <property type="match status" value="1"/>
</dbReference>
<dbReference type="SUPFAM" id="SSF54285">
    <property type="entry name" value="MoaD/ThiS"/>
    <property type="match status" value="1"/>
</dbReference>
<dbReference type="AlphaFoldDB" id="A0A4R7SQ41"/>
<protein>
    <submittedName>
        <fullName evidence="1">Sulfur carrier protein</fullName>
    </submittedName>
</protein>
<name>A0A4R7SQ41_9BACT</name>
<sequence length="79" mass="8684">MGHWQPNFKYYIVMTITLNGQKREIPASMPLTSLLETLDLAGKPVVVEHNQVALLPKEIPMAQVNDGDVIEIVQITAGG</sequence>
<gene>
    <name evidence="1" type="ORF">EI77_00356</name>
</gene>
<organism evidence="1 2">
    <name type="scientific">Prosthecobacter fusiformis</name>
    <dbReference type="NCBI Taxonomy" id="48464"/>
    <lineage>
        <taxon>Bacteria</taxon>
        <taxon>Pseudomonadati</taxon>
        <taxon>Verrucomicrobiota</taxon>
        <taxon>Verrucomicrobiia</taxon>
        <taxon>Verrucomicrobiales</taxon>
        <taxon>Verrucomicrobiaceae</taxon>
        <taxon>Prosthecobacter</taxon>
    </lineage>
</organism>
<dbReference type="Proteomes" id="UP000295662">
    <property type="component" value="Unassembled WGS sequence"/>
</dbReference>
<dbReference type="InterPro" id="IPR012675">
    <property type="entry name" value="Beta-grasp_dom_sf"/>
</dbReference>
<accession>A0A4R7SQ41</accession>
<dbReference type="PANTHER" id="PTHR34472">
    <property type="entry name" value="SULFUR CARRIER PROTEIN THIS"/>
    <property type="match status" value="1"/>
</dbReference>
<dbReference type="OrthoDB" id="196751at2"/>
<keyword evidence="2" id="KW-1185">Reference proteome</keyword>
<dbReference type="Pfam" id="PF02597">
    <property type="entry name" value="ThiS"/>
    <property type="match status" value="1"/>
</dbReference>
<dbReference type="NCBIfam" id="TIGR01683">
    <property type="entry name" value="thiS"/>
    <property type="match status" value="1"/>
</dbReference>
<reference evidence="1 2" key="1">
    <citation type="submission" date="2019-03" db="EMBL/GenBank/DDBJ databases">
        <title>Genomic Encyclopedia of Archaeal and Bacterial Type Strains, Phase II (KMG-II): from individual species to whole genera.</title>
        <authorList>
            <person name="Goeker M."/>
        </authorList>
    </citation>
    <scope>NUCLEOTIDE SEQUENCE [LARGE SCALE GENOMIC DNA]</scope>
    <source>
        <strain evidence="1 2">ATCC 25309</strain>
    </source>
</reference>
<dbReference type="EMBL" id="SOCA01000001">
    <property type="protein sequence ID" value="TDU81054.1"/>
    <property type="molecule type" value="Genomic_DNA"/>
</dbReference>
<dbReference type="Gene3D" id="3.10.20.30">
    <property type="match status" value="1"/>
</dbReference>
<dbReference type="InterPro" id="IPR003749">
    <property type="entry name" value="ThiS/MoaD-like"/>
</dbReference>
<dbReference type="InterPro" id="IPR016155">
    <property type="entry name" value="Mopterin_synth/thiamin_S_b"/>
</dbReference>